<gene>
    <name evidence="2" type="ORF">BaRGS_00017341</name>
</gene>
<accession>A0ABD0KWP2</accession>
<dbReference type="Pfam" id="PF15880">
    <property type="entry name" value="NDUFV3"/>
    <property type="match status" value="1"/>
</dbReference>
<feature type="compositionally biased region" description="Basic and acidic residues" evidence="1">
    <location>
        <begin position="54"/>
        <end position="67"/>
    </location>
</feature>
<organism evidence="2 3">
    <name type="scientific">Batillaria attramentaria</name>
    <dbReference type="NCBI Taxonomy" id="370345"/>
    <lineage>
        <taxon>Eukaryota</taxon>
        <taxon>Metazoa</taxon>
        <taxon>Spiralia</taxon>
        <taxon>Lophotrochozoa</taxon>
        <taxon>Mollusca</taxon>
        <taxon>Gastropoda</taxon>
        <taxon>Caenogastropoda</taxon>
        <taxon>Sorbeoconcha</taxon>
        <taxon>Cerithioidea</taxon>
        <taxon>Batillariidae</taxon>
        <taxon>Batillaria</taxon>
    </lineage>
</organism>
<dbReference type="AlphaFoldDB" id="A0ABD0KWP2"/>
<protein>
    <recommendedName>
        <fullName evidence="4">NADH dehydrogenase [ubiquinone] flavoprotein 3, mitochondrial</fullName>
    </recommendedName>
</protein>
<keyword evidence="3" id="KW-1185">Reference proteome</keyword>
<dbReference type="EMBL" id="JACVVK020000114">
    <property type="protein sequence ID" value="KAK7491512.1"/>
    <property type="molecule type" value="Genomic_DNA"/>
</dbReference>
<sequence>MMSATARTLTRANAFLQIVRLRPAICGYSSGQGQSKGGSTGNTGCIHQQQAIQAKKDTGKQPKNKAEEKVYKAPELYEYNPMSFYDIEVDMSKSRLQQPSSIKPKPS</sequence>
<dbReference type="InterPro" id="IPR026193">
    <property type="entry name" value="NDUFV3"/>
</dbReference>
<feature type="region of interest" description="Disordered" evidence="1">
    <location>
        <begin position="30"/>
        <end position="67"/>
    </location>
</feature>
<comment type="caution">
    <text evidence="2">The sequence shown here is derived from an EMBL/GenBank/DDBJ whole genome shotgun (WGS) entry which is preliminary data.</text>
</comment>
<evidence type="ECO:0000313" key="2">
    <source>
        <dbReference type="EMBL" id="KAK7491512.1"/>
    </source>
</evidence>
<name>A0ABD0KWP2_9CAEN</name>
<evidence type="ECO:0000256" key="1">
    <source>
        <dbReference type="SAM" id="MobiDB-lite"/>
    </source>
</evidence>
<evidence type="ECO:0008006" key="4">
    <source>
        <dbReference type="Google" id="ProtNLM"/>
    </source>
</evidence>
<dbReference type="Proteomes" id="UP001519460">
    <property type="component" value="Unassembled WGS sequence"/>
</dbReference>
<reference evidence="2 3" key="1">
    <citation type="journal article" date="2023" name="Sci. Data">
        <title>Genome assembly of the Korean intertidal mud-creeper Batillaria attramentaria.</title>
        <authorList>
            <person name="Patra A.K."/>
            <person name="Ho P.T."/>
            <person name="Jun S."/>
            <person name="Lee S.J."/>
            <person name="Kim Y."/>
            <person name="Won Y.J."/>
        </authorList>
    </citation>
    <scope>NUCLEOTIDE SEQUENCE [LARGE SCALE GENOMIC DNA]</scope>
    <source>
        <strain evidence="2">Wonlab-2016</strain>
    </source>
</reference>
<evidence type="ECO:0000313" key="3">
    <source>
        <dbReference type="Proteomes" id="UP001519460"/>
    </source>
</evidence>
<proteinExistence type="predicted"/>